<dbReference type="OrthoDB" id="5275938at2759"/>
<organism evidence="1 2">
    <name type="scientific">Aspergillus clavatus (strain ATCC 1007 / CBS 513.65 / DSM 816 / NCTC 3887 / NRRL 1 / QM 1276 / 107)</name>
    <dbReference type="NCBI Taxonomy" id="344612"/>
    <lineage>
        <taxon>Eukaryota</taxon>
        <taxon>Fungi</taxon>
        <taxon>Dikarya</taxon>
        <taxon>Ascomycota</taxon>
        <taxon>Pezizomycotina</taxon>
        <taxon>Eurotiomycetes</taxon>
        <taxon>Eurotiomycetidae</taxon>
        <taxon>Eurotiales</taxon>
        <taxon>Aspergillaceae</taxon>
        <taxon>Aspergillus</taxon>
        <taxon>Aspergillus subgen. Fumigati</taxon>
    </lineage>
</organism>
<dbReference type="AlphaFoldDB" id="A1C8Q5"/>
<evidence type="ECO:0000313" key="2">
    <source>
        <dbReference type="Proteomes" id="UP000006701"/>
    </source>
</evidence>
<dbReference type="GeneID" id="4707331"/>
<name>A1C8Q5_ASPCL</name>
<dbReference type="VEuPathDB" id="FungiDB:ACLA_044120"/>
<dbReference type="HOGENOM" id="CLU_1102557_0_0_1"/>
<dbReference type="KEGG" id="act:ACLA_044120"/>
<reference evidence="1 2" key="1">
    <citation type="journal article" date="2008" name="PLoS Genet.">
        <title>Genomic islands in the pathogenic filamentous fungus Aspergillus fumigatus.</title>
        <authorList>
            <person name="Fedorova N.D."/>
            <person name="Khaldi N."/>
            <person name="Joardar V.S."/>
            <person name="Maiti R."/>
            <person name="Amedeo P."/>
            <person name="Anderson M.J."/>
            <person name="Crabtree J."/>
            <person name="Silva J.C."/>
            <person name="Badger J.H."/>
            <person name="Albarraq A."/>
            <person name="Angiuoli S."/>
            <person name="Bussey H."/>
            <person name="Bowyer P."/>
            <person name="Cotty P.J."/>
            <person name="Dyer P.S."/>
            <person name="Egan A."/>
            <person name="Galens K."/>
            <person name="Fraser-Liggett C.M."/>
            <person name="Haas B.J."/>
            <person name="Inman J.M."/>
            <person name="Kent R."/>
            <person name="Lemieux S."/>
            <person name="Malavazi I."/>
            <person name="Orvis J."/>
            <person name="Roemer T."/>
            <person name="Ronning C.M."/>
            <person name="Sundaram J.P."/>
            <person name="Sutton G."/>
            <person name="Turner G."/>
            <person name="Venter J.C."/>
            <person name="White O.R."/>
            <person name="Whitty B.R."/>
            <person name="Youngman P."/>
            <person name="Wolfe K.H."/>
            <person name="Goldman G.H."/>
            <person name="Wortman J.R."/>
            <person name="Jiang B."/>
            <person name="Denning D.W."/>
            <person name="Nierman W.C."/>
        </authorList>
    </citation>
    <scope>NUCLEOTIDE SEQUENCE [LARGE SCALE GENOMIC DNA]</scope>
    <source>
        <strain evidence="2">ATCC 1007 / CBS 513.65 / DSM 816 / NCTC 3887 / NRRL 1</strain>
    </source>
</reference>
<keyword evidence="2" id="KW-1185">Reference proteome</keyword>
<sequence>MFNDGWNESETVYTKGFAEIPMDLWDLDAMLILMNIVHGCALEVPRKVELSTLTHIAEIANFYSCQRPVHVMMNNWIDCLSPREEIPVGDAVNWIFIARVFREPDLFYAATKVALTESQGRIYSSLPMPSIIISTYYLSFYSLESQITRSADQLNIRCEKKLRQLISEIKDLYDTLTAEENNCCSECISLQLGALIKGLKIAGLEFPFPDEPYEGFSLEFVDGLLRRSKAHREMAPSGIVAENVKYGMTVIC</sequence>
<accession>A1C8Q5</accession>
<dbReference type="Proteomes" id="UP000006701">
    <property type="component" value="Unassembled WGS sequence"/>
</dbReference>
<dbReference type="EMBL" id="DS027046">
    <property type="protein sequence ID" value="EAW13692.1"/>
    <property type="molecule type" value="Genomic_DNA"/>
</dbReference>
<gene>
    <name evidence="1" type="ORF">ACLA_044120</name>
</gene>
<dbReference type="STRING" id="344612.A1C8Q5"/>
<proteinExistence type="predicted"/>
<evidence type="ECO:0000313" key="1">
    <source>
        <dbReference type="EMBL" id="EAW13692.1"/>
    </source>
</evidence>
<dbReference type="RefSeq" id="XP_001275118.1">
    <property type="nucleotide sequence ID" value="XM_001275117.1"/>
</dbReference>
<evidence type="ECO:0008006" key="3">
    <source>
        <dbReference type="Google" id="ProtNLM"/>
    </source>
</evidence>
<dbReference type="OMA" id="YPARWIE"/>
<protein>
    <recommendedName>
        <fullName evidence="3">BTB domain-containing protein</fullName>
    </recommendedName>
</protein>